<reference evidence="10 11" key="1">
    <citation type="submission" date="2023-11" db="EMBL/GenBank/DDBJ databases">
        <title>A Novel Polar Bacteriovorax (B. antarcticus) Isolated from the Biocrust in Antarctica.</title>
        <authorList>
            <person name="Mun W."/>
            <person name="Choi S.Y."/>
            <person name="Mitchell R.J."/>
        </authorList>
    </citation>
    <scope>NUCLEOTIDE SEQUENCE [LARGE SCALE GENOMIC DNA]</scope>
    <source>
        <strain evidence="10 11">PP10</strain>
    </source>
</reference>
<dbReference type="EMBL" id="JAYGJQ010000002">
    <property type="protein sequence ID" value="MEA9357480.1"/>
    <property type="molecule type" value="Genomic_DNA"/>
</dbReference>
<keyword evidence="8" id="KW-0697">Rotamase</keyword>
<dbReference type="InterPro" id="IPR023058">
    <property type="entry name" value="PPIase_PpiC_CS"/>
</dbReference>
<organism evidence="10 11">
    <name type="scientific">Bacteriovorax antarcticus</name>
    <dbReference type="NCBI Taxonomy" id="3088717"/>
    <lineage>
        <taxon>Bacteria</taxon>
        <taxon>Pseudomonadati</taxon>
        <taxon>Bdellovibrionota</taxon>
        <taxon>Bacteriovoracia</taxon>
        <taxon>Bacteriovoracales</taxon>
        <taxon>Bacteriovoracaceae</taxon>
        <taxon>Bacteriovorax</taxon>
    </lineage>
</organism>
<evidence type="ECO:0000313" key="10">
    <source>
        <dbReference type="EMBL" id="MEA9357480.1"/>
    </source>
</evidence>
<proteinExistence type="inferred from homology"/>
<protein>
    <recommendedName>
        <fullName evidence="4">Peptidyl-prolyl cis-trans isomerase C</fullName>
    </recommendedName>
    <alternativeName>
        <fullName evidence="6">Parvulin</fullName>
    </alternativeName>
    <alternativeName>
        <fullName evidence="5">Rotamase C</fullName>
    </alternativeName>
</protein>
<dbReference type="InterPro" id="IPR000297">
    <property type="entry name" value="PPIase_PpiC"/>
</dbReference>
<name>A0ABU5W0X8_9BACT</name>
<evidence type="ECO:0000256" key="8">
    <source>
        <dbReference type="PROSITE-ProRule" id="PRU00278"/>
    </source>
</evidence>
<comment type="subcellular location">
    <subcellularLocation>
        <location evidence="1">Cytoplasm</location>
    </subcellularLocation>
</comment>
<evidence type="ECO:0000256" key="5">
    <source>
        <dbReference type="ARBA" id="ARBA00041926"/>
    </source>
</evidence>
<keyword evidence="8 10" id="KW-0413">Isomerase</keyword>
<sequence>MKVTAQHILVNQEFEIKDIQKKLSEGVSFEDLARDFSTCPSGKEGGNLGEFGKGMMVPSFEKAAFALLPGEVSEPVRTQFGFHLIKRTK</sequence>
<dbReference type="PANTHER" id="PTHR43629">
    <property type="entry name" value="PEPTIDYL-PROLYL CIS-TRANS ISOMERASE"/>
    <property type="match status" value="1"/>
</dbReference>
<keyword evidence="3" id="KW-0963">Cytoplasm</keyword>
<evidence type="ECO:0000256" key="2">
    <source>
        <dbReference type="ARBA" id="ARBA00007656"/>
    </source>
</evidence>
<comment type="caution">
    <text evidence="10">The sequence shown here is derived from an EMBL/GenBank/DDBJ whole genome shotgun (WGS) entry which is preliminary data.</text>
</comment>
<evidence type="ECO:0000259" key="9">
    <source>
        <dbReference type="PROSITE" id="PS50198"/>
    </source>
</evidence>
<comment type="function">
    <text evidence="7">PPIases accelerate the folding of proteins. It prefers amino acid residues with hydrophobic side chains like leucine and phenylalanine in the P1 position of the peptides substrates.</text>
</comment>
<dbReference type="InterPro" id="IPR046357">
    <property type="entry name" value="PPIase_dom_sf"/>
</dbReference>
<dbReference type="InterPro" id="IPR052204">
    <property type="entry name" value="PpiC/parvulin_rotamase"/>
</dbReference>
<dbReference type="Pfam" id="PF00639">
    <property type="entry name" value="Rotamase"/>
    <property type="match status" value="1"/>
</dbReference>
<dbReference type="SUPFAM" id="SSF54534">
    <property type="entry name" value="FKBP-like"/>
    <property type="match status" value="1"/>
</dbReference>
<dbReference type="GO" id="GO:0016853">
    <property type="term" value="F:isomerase activity"/>
    <property type="evidence" value="ECO:0007669"/>
    <property type="project" value="UniProtKB-KW"/>
</dbReference>
<dbReference type="PANTHER" id="PTHR43629:SF2">
    <property type="entry name" value="RHODANESE-LIKE_PPIC DOMAIN-CONTAINING PROTEIN 12, CHLOROPLASTIC"/>
    <property type="match status" value="1"/>
</dbReference>
<dbReference type="Gene3D" id="3.10.50.40">
    <property type="match status" value="1"/>
</dbReference>
<dbReference type="PROSITE" id="PS50198">
    <property type="entry name" value="PPIC_PPIASE_2"/>
    <property type="match status" value="1"/>
</dbReference>
<accession>A0ABU5W0X8</accession>
<comment type="similarity">
    <text evidence="2">Belongs to the PpiC/parvulin rotamase family.</text>
</comment>
<keyword evidence="11" id="KW-1185">Reference proteome</keyword>
<evidence type="ECO:0000256" key="1">
    <source>
        <dbReference type="ARBA" id="ARBA00004496"/>
    </source>
</evidence>
<evidence type="ECO:0000313" key="11">
    <source>
        <dbReference type="Proteomes" id="UP001302274"/>
    </source>
</evidence>
<evidence type="ECO:0000256" key="7">
    <source>
        <dbReference type="ARBA" id="ARBA00046231"/>
    </source>
</evidence>
<gene>
    <name evidence="10" type="ORF">SHI21_14730</name>
</gene>
<feature type="domain" description="PpiC" evidence="9">
    <location>
        <begin position="1"/>
        <end position="89"/>
    </location>
</feature>
<dbReference type="RefSeq" id="WP_323577500.1">
    <property type="nucleotide sequence ID" value="NZ_JAYGJQ010000002.1"/>
</dbReference>
<evidence type="ECO:0000256" key="3">
    <source>
        <dbReference type="ARBA" id="ARBA00022490"/>
    </source>
</evidence>
<dbReference type="PROSITE" id="PS01096">
    <property type="entry name" value="PPIC_PPIASE_1"/>
    <property type="match status" value="1"/>
</dbReference>
<dbReference type="Proteomes" id="UP001302274">
    <property type="component" value="Unassembled WGS sequence"/>
</dbReference>
<evidence type="ECO:0000256" key="6">
    <source>
        <dbReference type="ARBA" id="ARBA00043072"/>
    </source>
</evidence>
<evidence type="ECO:0000256" key="4">
    <source>
        <dbReference type="ARBA" id="ARBA00040926"/>
    </source>
</evidence>